<feature type="compositionally biased region" description="Basic and acidic residues" evidence="1">
    <location>
        <begin position="1957"/>
        <end position="1973"/>
    </location>
</feature>
<comment type="caution">
    <text evidence="3">The sequence shown here is derived from an EMBL/GenBank/DDBJ whole genome shotgun (WGS) entry which is preliminary data.</text>
</comment>
<dbReference type="OrthoDB" id="446306at2759"/>
<keyword evidence="4" id="KW-1185">Reference proteome</keyword>
<evidence type="ECO:0008006" key="5">
    <source>
        <dbReference type="Google" id="ProtNLM"/>
    </source>
</evidence>
<accession>A0A1Q9EBV4</accession>
<dbReference type="InterPro" id="IPR003386">
    <property type="entry name" value="LACT/PDAT_acylTrfase"/>
</dbReference>
<dbReference type="SUPFAM" id="SSF53474">
    <property type="entry name" value="alpha/beta-Hydrolases"/>
    <property type="match status" value="1"/>
</dbReference>
<feature type="region of interest" description="Disordered" evidence="1">
    <location>
        <begin position="687"/>
        <end position="727"/>
    </location>
</feature>
<proteinExistence type="predicted"/>
<dbReference type="EMBL" id="LSRX01000199">
    <property type="protein sequence ID" value="OLQ04899.1"/>
    <property type="molecule type" value="Genomic_DNA"/>
</dbReference>
<dbReference type="PANTHER" id="PTHR11440">
    <property type="entry name" value="LECITHIN-CHOLESTEROL ACYLTRANSFERASE-RELATED"/>
    <property type="match status" value="1"/>
</dbReference>
<evidence type="ECO:0000256" key="1">
    <source>
        <dbReference type="SAM" id="MobiDB-lite"/>
    </source>
</evidence>
<gene>
    <name evidence="3" type="ORF">AK812_SmicGene12004</name>
</gene>
<keyword evidence="2" id="KW-1133">Transmembrane helix</keyword>
<dbReference type="GO" id="GO:0006629">
    <property type="term" value="P:lipid metabolic process"/>
    <property type="evidence" value="ECO:0007669"/>
    <property type="project" value="InterPro"/>
</dbReference>
<reference evidence="3 4" key="1">
    <citation type="submission" date="2016-02" db="EMBL/GenBank/DDBJ databases">
        <title>Genome analysis of coral dinoflagellate symbionts highlights evolutionary adaptations to a symbiotic lifestyle.</title>
        <authorList>
            <person name="Aranda M."/>
            <person name="Li Y."/>
            <person name="Liew Y.J."/>
            <person name="Baumgarten S."/>
            <person name="Simakov O."/>
            <person name="Wilson M."/>
            <person name="Piel J."/>
            <person name="Ashoor H."/>
            <person name="Bougouffa S."/>
            <person name="Bajic V.B."/>
            <person name="Ryu T."/>
            <person name="Ravasi T."/>
            <person name="Bayer T."/>
            <person name="Micklem G."/>
            <person name="Kim H."/>
            <person name="Bhak J."/>
            <person name="Lajeunesse T.C."/>
            <person name="Voolstra C.R."/>
        </authorList>
    </citation>
    <scope>NUCLEOTIDE SEQUENCE [LARGE SCALE GENOMIC DNA]</scope>
    <source>
        <strain evidence="3 4">CCMP2467</strain>
    </source>
</reference>
<name>A0A1Q9EBV4_SYMMI</name>
<feature type="region of interest" description="Disordered" evidence="1">
    <location>
        <begin position="1946"/>
        <end position="1986"/>
    </location>
</feature>
<dbReference type="GO" id="GO:0003676">
    <property type="term" value="F:nucleic acid binding"/>
    <property type="evidence" value="ECO:0007669"/>
    <property type="project" value="InterPro"/>
</dbReference>
<dbReference type="Pfam" id="PF02450">
    <property type="entry name" value="LCAT"/>
    <property type="match status" value="1"/>
</dbReference>
<dbReference type="Proteomes" id="UP000186817">
    <property type="component" value="Unassembled WGS sequence"/>
</dbReference>
<keyword evidence="2" id="KW-0812">Transmembrane</keyword>
<dbReference type="GO" id="GO:0008374">
    <property type="term" value="F:O-acyltransferase activity"/>
    <property type="evidence" value="ECO:0007669"/>
    <property type="project" value="InterPro"/>
</dbReference>
<evidence type="ECO:0000256" key="2">
    <source>
        <dbReference type="SAM" id="Phobius"/>
    </source>
</evidence>
<evidence type="ECO:0000313" key="3">
    <source>
        <dbReference type="EMBL" id="OLQ04899.1"/>
    </source>
</evidence>
<feature type="region of interest" description="Disordered" evidence="1">
    <location>
        <begin position="809"/>
        <end position="828"/>
    </location>
</feature>
<dbReference type="Gene3D" id="3.40.50.1820">
    <property type="entry name" value="alpha/beta hydrolase"/>
    <property type="match status" value="1"/>
</dbReference>
<feature type="transmembrane region" description="Helical" evidence="2">
    <location>
        <begin position="1419"/>
        <end position="1444"/>
    </location>
</feature>
<dbReference type="Gene3D" id="3.30.420.10">
    <property type="entry name" value="Ribonuclease H-like superfamily/Ribonuclease H"/>
    <property type="match status" value="1"/>
</dbReference>
<sequence>MYYHQQERFVWRCSGGANGCPLAWMGHSEMELALGIKLCVRCQQEALETTIDRGRMTYRCPRCHDTTLASEWSEVIQNHFQTGGYNPVKELIPADWPDFRAGKNRWNILDIDRFASTPYELQAHMTTLVVQELEKEFIDYVRENDYDPVEVTLDRTLKKDLNQALNRTVGHMEQFYELCEDGLDEDEGGSWIVPGGFEVPIQALDVPESQGKYVPSEIELNWVVNEMKGQDLQESWREYYGQVMFVTRHPTRATIPCVGTGHRTMRWTAGLDSRGAWLWLEAGNTGKLKPTVREMSVLVILYRWPVLSTLAPSGDVSQNKAYVTTAEVNNREKAEVLRAHVNLGHPNTREFVRLLRAAGTRDDIVQYVLREFSCPGCTKEKRPPTRLPSATPRSFDFNVVVGVDILFVSGVSSKAEHPVINIACLGTLYSTFGLVDARRRNSALTWSKEFTGGPFQDGLEMHGIQPVEINRKSPFELGTVERRGAMFKEAYYKTRELRQPQDLEEVEALIFETSWAIQTLTNRSGYSPAQRVFGRQPSLTLDMLTDGREYALSSTAEAAWEKANEIRQAARKALMSIDAKGRLSRAKLARPRQELQRLEFEEGEPVLVWRAGKRGSLAKVGPCYVVLQRGHTVWVSRRGELWKCNAGQVFKLSVADQAGLEAIPEDLIRAKARLRYDSEKLQYVDASQEVEVESEGPSGGCADAEQPPEPTEVSVSGSAEWPPAGDGTQLRKWVRFDANARRFRTSNSMGPMWSDVVQRVTIDNATNQIIKKETIAGKELPRNLHKPLPEHVKSIKTILVYKRRQGHPDPGVDLSDVEHPEKEGSPHEDARLFDRRMKRGFEEVSGGASASSVPQRSKIFGSWTADLKTESCDRAQHPVIATSRDRKLFEKILFADMVFLESEIYGSFVGLTKKSGKELNERNFSTEEVEMFNAAKVLEITNLENGHASEFVATQEEAERIRAEESNRIIPSRFVLTKKAGELGQAWKAKAQWILLGHRDPDALEMERFSPTPATPTVMLAFQIIASMNYHLVIMDVASAFGQSDPETRPQGKLYASLPTSGIPGRPKWALIRERKAGAHRGCEGIVLLDVDDFVQGGGVRHQALMEKLRLRFRFGKWRSVFEGHGEYLGRTVRQMSDCEIRVDMERYISEKLRPVMLSRGRLQDGDEAELNEKEVSMLRGAAGSLLWVGRECRPDVAAACAMSIDVVGFATTKDPAHQSREQGVWMSVSDACLANDDEKSQGGCVIAYVDRDILAGKLARTSIMCWKSHKLRRVVKASLGSEALAMDDGLSELEWLRAMLAEVCVPEADCEDETVLVTDARALYDLYQRRSGAAGLDRRAQIDVAVLVTSAKALNASIFWIPGTYMLADSTTKRLGNGQLTRHVMRVGLYALKKVDGEVDNACGCDDDDDDDADDQELMMTVVVVVVVVVAAAAAAAVVVAVVTMMLLMMMMMMAVMAVMVMMVMMMLMTMCDDDGDVKPSKMTQVKTSTGYTNVDVQPVRGLDGIRTLNPGPESSVTPVYLWHNLIEHLSPNYNCLAFNYDWRRWGDLLFVDELQKQFQQTIEHAVKIAGGLPVTLIGHSMGAQVINYMLGVLGEQWTEGHVSDTVLVGPANMGSPSVFAAYANGPSQVAHSTVIPVADIAEVRIRDVASTWPGLLAVMPTKLAGFDVFERKPVAIRHKEREYHAEDCVPFLEDVQTCEDEDPLGIYDEDQSIHEKVRRYLEDLNLVDARRVWEAGFALAPRIRRGIEQQITPNLKPPFGCRVHVVYCADIDTLSHMTFQHNLLRKAGHAAWEKGDDTVIASSVERMCDMWKEAGVQVRKCRAQKTHHKELISCKFMMHVINEVLDLAEGNSSELSEDSVDSGDESDLGCCADGEVTWLSAFQQGRAALKSSLEALIRVEFELPMTGLQTFKKATPALAMVLQQLSEMREELEPRIADLEKRLHGLGAGSVQSDDSPREHQEGDARERSEGPARASLCEAELAA</sequence>
<feature type="transmembrane region" description="Helical" evidence="2">
    <location>
        <begin position="1451"/>
        <end position="1472"/>
    </location>
</feature>
<dbReference type="InterPro" id="IPR029058">
    <property type="entry name" value="AB_hydrolase_fold"/>
</dbReference>
<protein>
    <recommendedName>
        <fullName evidence="5">Copia protein</fullName>
    </recommendedName>
</protein>
<organism evidence="3 4">
    <name type="scientific">Symbiodinium microadriaticum</name>
    <name type="common">Dinoflagellate</name>
    <name type="synonym">Zooxanthella microadriatica</name>
    <dbReference type="NCBI Taxonomy" id="2951"/>
    <lineage>
        <taxon>Eukaryota</taxon>
        <taxon>Sar</taxon>
        <taxon>Alveolata</taxon>
        <taxon>Dinophyceae</taxon>
        <taxon>Suessiales</taxon>
        <taxon>Symbiodiniaceae</taxon>
        <taxon>Symbiodinium</taxon>
    </lineage>
</organism>
<evidence type="ECO:0000313" key="4">
    <source>
        <dbReference type="Proteomes" id="UP000186817"/>
    </source>
</evidence>
<keyword evidence="2" id="KW-0472">Membrane</keyword>
<dbReference type="InterPro" id="IPR036397">
    <property type="entry name" value="RNaseH_sf"/>
</dbReference>
<feature type="compositionally biased region" description="Basic and acidic residues" evidence="1">
    <location>
        <begin position="816"/>
        <end position="828"/>
    </location>
</feature>